<feature type="compositionally biased region" description="Basic and acidic residues" evidence="1">
    <location>
        <begin position="235"/>
        <end position="247"/>
    </location>
</feature>
<organism evidence="3">
    <name type="scientific">Staphylococcus aureus</name>
    <dbReference type="NCBI Taxonomy" id="1280"/>
    <lineage>
        <taxon>Bacteria</taxon>
        <taxon>Bacillati</taxon>
        <taxon>Bacillota</taxon>
        <taxon>Bacilli</taxon>
        <taxon>Bacillales</taxon>
        <taxon>Staphylococcaceae</taxon>
        <taxon>Staphylococcus</taxon>
    </lineage>
</organism>
<feature type="domain" description="MobA/VirD2-like nuclease" evidence="2">
    <location>
        <begin position="20"/>
        <end position="140"/>
    </location>
</feature>
<reference evidence="3" key="1">
    <citation type="submission" date="2014-08" db="EMBL/GenBank/DDBJ databases">
        <title>Comparative genomics of MRSA.</title>
        <authorList>
            <person name="Yamamoto T."/>
        </authorList>
    </citation>
    <scope>NUCLEOTIDE SEQUENCE</scope>
    <source>
        <strain evidence="3">OC22</strain>
    </source>
</reference>
<dbReference type="Pfam" id="PF03432">
    <property type="entry name" value="Relaxase"/>
    <property type="match status" value="1"/>
</dbReference>
<dbReference type="AlphaFoldDB" id="A0A0C6E633"/>
<feature type="region of interest" description="Disordered" evidence="1">
    <location>
        <begin position="273"/>
        <end position="321"/>
    </location>
</feature>
<dbReference type="EMBL" id="AB982228">
    <property type="protein sequence ID" value="BAQ25873.1"/>
    <property type="molecule type" value="Genomic_DNA"/>
</dbReference>
<name>A0A0C6E633_STAAU</name>
<sequence>MATTKLGNTKSASRAINYAEKRAVEKSGLNCDVDYAKSAFKQTRALYGKESGIQAHTIIQSFKPGEVTPEQCNQLGLELAEKIAPNHQVAIYTHTDREHVHNHIVINSIDLETGKKYQSNKQQRELVKRENDNICRSHGLSVPERDTAHLRYTQAESALIDKGKTSWKDELREQIENAKAHTSDFKSFSERLEKEGIEFKVRGKNVSYKPENVNKWVRGKTLGQDYDKGALEHEFERREREEERQSEQDPVTAYTEQFDVDWDAVEHNAEQLRKTRIRRTEKTKQAHHQISDRDTREPERTRERTKTTQIEFDRGDEGFSR</sequence>
<evidence type="ECO:0000259" key="2">
    <source>
        <dbReference type="Pfam" id="PF03432"/>
    </source>
</evidence>
<dbReference type="InterPro" id="IPR005094">
    <property type="entry name" value="Endonuclease_MobA/VirD2"/>
</dbReference>
<dbReference type="RefSeq" id="WP_053017866.1">
    <property type="nucleotide sequence ID" value="NZ_CP045437.1"/>
</dbReference>
<gene>
    <name evidence="3" type="primary">rlx</name>
</gene>
<evidence type="ECO:0000313" key="3">
    <source>
        <dbReference type="EMBL" id="BAQ25873.1"/>
    </source>
</evidence>
<feature type="region of interest" description="Disordered" evidence="1">
    <location>
        <begin position="235"/>
        <end position="254"/>
    </location>
</feature>
<accession>A0A0C6E633</accession>
<protein>
    <submittedName>
        <fullName evidence="3">Rlx protein</fullName>
    </submittedName>
</protein>
<proteinExistence type="predicted"/>
<evidence type="ECO:0000256" key="1">
    <source>
        <dbReference type="SAM" id="MobiDB-lite"/>
    </source>
</evidence>